<accession>A0A562LCC7</accession>
<dbReference type="EMBL" id="VLKL01000008">
    <property type="protein sequence ID" value="TWI05094.1"/>
    <property type="molecule type" value="Genomic_DNA"/>
</dbReference>
<dbReference type="Proteomes" id="UP000317176">
    <property type="component" value="Unassembled WGS sequence"/>
</dbReference>
<gene>
    <name evidence="2" type="ORF">IQ17_03258</name>
</gene>
<feature type="region of interest" description="Disordered" evidence="1">
    <location>
        <begin position="45"/>
        <end position="76"/>
    </location>
</feature>
<dbReference type="AlphaFoldDB" id="A0A562LCC7"/>
<sequence>MPKTLVQFRAQNLRLLEQLCPDDPAYIKAWLKQFDEQNGILAELHAKPGKTRGASARKAASSGRIRSSRASVHSVS</sequence>
<proteinExistence type="predicted"/>
<feature type="compositionally biased region" description="Low complexity" evidence="1">
    <location>
        <begin position="52"/>
        <end position="76"/>
    </location>
</feature>
<comment type="caution">
    <text evidence="2">The sequence shown here is derived from an EMBL/GenBank/DDBJ whole genome shotgun (WGS) entry which is preliminary data.</text>
</comment>
<keyword evidence="3" id="KW-1185">Reference proteome</keyword>
<organism evidence="2 3">
    <name type="scientific">Bradyrhizobium daqingense</name>
    <dbReference type="NCBI Taxonomy" id="993502"/>
    <lineage>
        <taxon>Bacteria</taxon>
        <taxon>Pseudomonadati</taxon>
        <taxon>Pseudomonadota</taxon>
        <taxon>Alphaproteobacteria</taxon>
        <taxon>Hyphomicrobiales</taxon>
        <taxon>Nitrobacteraceae</taxon>
        <taxon>Bradyrhizobium</taxon>
    </lineage>
</organism>
<evidence type="ECO:0000313" key="2">
    <source>
        <dbReference type="EMBL" id="TWI05094.1"/>
    </source>
</evidence>
<evidence type="ECO:0000313" key="3">
    <source>
        <dbReference type="Proteomes" id="UP000317176"/>
    </source>
</evidence>
<evidence type="ECO:0000256" key="1">
    <source>
        <dbReference type="SAM" id="MobiDB-lite"/>
    </source>
</evidence>
<reference evidence="2 3" key="1">
    <citation type="journal article" date="2015" name="Stand. Genomic Sci.">
        <title>Genomic Encyclopedia of Bacterial and Archaeal Type Strains, Phase III: the genomes of soil and plant-associated and newly described type strains.</title>
        <authorList>
            <person name="Whitman W.B."/>
            <person name="Woyke T."/>
            <person name="Klenk H.P."/>
            <person name="Zhou Y."/>
            <person name="Lilburn T.G."/>
            <person name="Beck B.J."/>
            <person name="De Vos P."/>
            <person name="Vandamme P."/>
            <person name="Eisen J.A."/>
            <person name="Garrity G."/>
            <person name="Hugenholtz P."/>
            <person name="Kyrpides N.C."/>
        </authorList>
    </citation>
    <scope>NUCLEOTIDE SEQUENCE [LARGE SCALE GENOMIC DNA]</scope>
    <source>
        <strain evidence="2 3">CGMCC 1.10947</strain>
    </source>
</reference>
<protein>
    <submittedName>
        <fullName evidence="2">Uncharacterized protein</fullName>
    </submittedName>
</protein>
<name>A0A562LCC7_9BRAD</name>